<proteinExistence type="predicted"/>
<dbReference type="EMBL" id="MK072245">
    <property type="protein sequence ID" value="AYV80580.1"/>
    <property type="molecule type" value="Genomic_DNA"/>
</dbReference>
<reference evidence="1" key="1">
    <citation type="submission" date="2018-10" db="EMBL/GenBank/DDBJ databases">
        <title>Hidden diversity of soil giant viruses.</title>
        <authorList>
            <person name="Schulz F."/>
            <person name="Alteio L."/>
            <person name="Goudeau D."/>
            <person name="Ryan E.M."/>
            <person name="Malmstrom R.R."/>
            <person name="Blanchard J."/>
            <person name="Woyke T."/>
        </authorList>
    </citation>
    <scope>NUCLEOTIDE SEQUENCE</scope>
    <source>
        <strain evidence="1">HAV1</strain>
    </source>
</reference>
<evidence type="ECO:0000313" key="1">
    <source>
        <dbReference type="EMBL" id="AYV80580.1"/>
    </source>
</evidence>
<accession>A0A3G5A0C3</accession>
<name>A0A3G5A0C3_9VIRU</name>
<gene>
    <name evidence="1" type="ORF">Harvfovirus3_25</name>
</gene>
<sequence>MHNFAVARPKTASLCAAGGAISLRAAYRYLRSEESELPNFFDHFHTYSHLDKHSYLYPKLYAKAVKCVPKHKKDSRSEFTKILLTNIFPYFTGGISTDIVHEMFGYYSKQHTDLSQPNLRSQILQSFDVLSNIKNEKMIVQLVNKLPSSGEYSGNIEPEIFARLVTNVKTEIIRKEMILLGLKKGYYTNCSTYKFLIYGINDIKLLQEILTEIKIHQPSNRLFSLVKSIIRKSKIPGNYSRHTINYGNFMWLAERKLIDPKDVADYLSVVMKSKDFDEHKMKEILNHLMKLNPLDEFSRCNAIFSGLYLCENDSDYSLFQPLIETISDAKLLAQIITAVNKRPLSNGAFTLVKKIITKKRIEGNYSRYVSNFDNFAWFTERDLINSYDVVDYFQTVLGGKDFREDEVKEISRYLIKLNPLARGEMTIGILEVMERTDDVEKRRFLSQMIRDIGYKFSKEERGELYSRLYDGVSQLQWSHSRTVARSFIQFIRTEHPEIDL</sequence>
<protein>
    <submittedName>
        <fullName evidence="1">Uncharacterized protein</fullName>
    </submittedName>
</protein>
<organism evidence="1">
    <name type="scientific">Harvfovirus sp</name>
    <dbReference type="NCBI Taxonomy" id="2487768"/>
    <lineage>
        <taxon>Viruses</taxon>
        <taxon>Varidnaviria</taxon>
        <taxon>Bamfordvirae</taxon>
        <taxon>Nucleocytoviricota</taxon>
        <taxon>Megaviricetes</taxon>
        <taxon>Imitervirales</taxon>
        <taxon>Mimiviridae</taxon>
        <taxon>Klosneuvirinae</taxon>
    </lineage>
</organism>